<keyword evidence="5" id="KW-0378">Hydrolase</keyword>
<proteinExistence type="predicted"/>
<accession>A0AA96WD13</accession>
<evidence type="ECO:0000256" key="8">
    <source>
        <dbReference type="ARBA" id="ARBA00049902"/>
    </source>
</evidence>
<feature type="compositionally biased region" description="Pro residues" evidence="9">
    <location>
        <begin position="1"/>
        <end position="22"/>
    </location>
</feature>
<dbReference type="Pfam" id="PF00905">
    <property type="entry name" value="Transpeptidase"/>
    <property type="match status" value="1"/>
</dbReference>
<evidence type="ECO:0000256" key="2">
    <source>
        <dbReference type="ARBA" id="ARBA00022670"/>
    </source>
</evidence>
<dbReference type="RefSeq" id="WP_316434227.1">
    <property type="nucleotide sequence ID" value="NZ_CP053586.1"/>
</dbReference>
<dbReference type="InterPro" id="IPR036950">
    <property type="entry name" value="PBP_transglycosylase"/>
</dbReference>
<sequence length="765" mass="83967">MTSPPPNQPPKPPTPQPPPSQPPKTLLGAITQAVRTVQAKVDFSKLQLKPNARVPELWVQDADAPKADVYPLLGERYLLGRSSKSCDIVVRNPVVSQVHMSLTRDQRQRHAPFVLRDENSTNGIYRGKRRLTKLTLRHGDVLTLGPPELAAAVRIQYHNPPPWYVQTARYGLYGFTGLTALTALWIGIEWQRFAVRPLPASVQGPVVVYARDEETPLRAIETRAHLELKRLSDFSPYLPNAVIASEDSRFNWHLGVDPIGISRALVTNVRGGEIREGGSTVTQQLARSIFRDYVGTADSAGRKLREAVVALKLETFYSKDFLMLTYLNRVYLGNGNYGFEDAAQFYFGKSAKDLTLSEAATLVGILPAPNAFNPVRDYETAVELRDRVLNRMVVLGMVSQEEAQRARRSRIEINPKAIKELESTIAPYFYSEVFAELESLLGEQLAQEGNFIVESSLDLQIQAEAEASLQNAVATTGAAKGFSQGALVTLDSGTGEVLAMVGGVDFRQSQFNRATQAYRQPGSTFKVFAYTAALEQGISPGTLYSCAPLNWQGQYFEGCRSGEGSQDMYTGLARSENVVALRIAQDVGLNTVMRTAQRMGITANLEAVPGMVLGQNEVTLLELTGAYGVLANQGVRSRPHTINRILDSSDCEDFNDHRTCRVIYDYKQNAETNLPVLQPDIADTMTSLLQGVVQAGTGRGAFLGLGEAGKTGTTNDYVDLWFVGYIPNQGLTTGIWFGNDDNTPTSASSGDAAQLWGDYMRRVAQ</sequence>
<dbReference type="SUPFAM" id="SSF53955">
    <property type="entry name" value="Lysozyme-like"/>
    <property type="match status" value="1"/>
</dbReference>
<name>A0AA96WD13_9CYAN</name>
<reference evidence="11" key="1">
    <citation type="submission" date="2020-05" db="EMBL/GenBank/DDBJ databases">
        <authorList>
            <person name="Zhu T."/>
            <person name="Keshari N."/>
            <person name="Lu X."/>
        </authorList>
    </citation>
    <scope>NUCLEOTIDE SEQUENCE</scope>
    <source>
        <strain evidence="11">NK1-12</strain>
    </source>
</reference>
<dbReference type="InterPro" id="IPR008984">
    <property type="entry name" value="SMAD_FHA_dom_sf"/>
</dbReference>
<dbReference type="PANTHER" id="PTHR32282">
    <property type="entry name" value="BINDING PROTEIN TRANSPEPTIDASE, PUTATIVE-RELATED"/>
    <property type="match status" value="1"/>
</dbReference>
<evidence type="ECO:0000256" key="3">
    <source>
        <dbReference type="ARBA" id="ARBA00022676"/>
    </source>
</evidence>
<dbReference type="InterPro" id="IPR012338">
    <property type="entry name" value="Beta-lactam/transpept-like"/>
</dbReference>
<dbReference type="GO" id="GO:0030288">
    <property type="term" value="C:outer membrane-bounded periplasmic space"/>
    <property type="evidence" value="ECO:0007669"/>
    <property type="project" value="TreeGrafter"/>
</dbReference>
<keyword evidence="1" id="KW-0121">Carboxypeptidase</keyword>
<dbReference type="InterPro" id="IPR023346">
    <property type="entry name" value="Lysozyme-like_dom_sf"/>
</dbReference>
<comment type="catalytic activity">
    <reaction evidence="8">
        <text>[GlcNAc-(1-&gt;4)-Mur2Ac(oyl-L-Ala-gamma-D-Glu-L-Lys-D-Ala-D-Ala)](n)-di-trans,octa-cis-undecaprenyl diphosphate + beta-D-GlcNAc-(1-&gt;4)-Mur2Ac(oyl-L-Ala-gamma-D-Glu-L-Lys-D-Ala-D-Ala)-di-trans,octa-cis-undecaprenyl diphosphate = [GlcNAc-(1-&gt;4)-Mur2Ac(oyl-L-Ala-gamma-D-Glu-L-Lys-D-Ala-D-Ala)](n+1)-di-trans,octa-cis-undecaprenyl diphosphate + di-trans,octa-cis-undecaprenyl diphosphate + H(+)</text>
        <dbReference type="Rhea" id="RHEA:23708"/>
        <dbReference type="Rhea" id="RHEA-COMP:9602"/>
        <dbReference type="Rhea" id="RHEA-COMP:9603"/>
        <dbReference type="ChEBI" id="CHEBI:15378"/>
        <dbReference type="ChEBI" id="CHEBI:58405"/>
        <dbReference type="ChEBI" id="CHEBI:60033"/>
        <dbReference type="ChEBI" id="CHEBI:78435"/>
        <dbReference type="EC" id="2.4.99.28"/>
    </reaction>
</comment>
<protein>
    <submittedName>
        <fullName evidence="11">FHA domain-containing protein</fullName>
    </submittedName>
</protein>
<dbReference type="Pfam" id="PF00912">
    <property type="entry name" value="Transgly"/>
    <property type="match status" value="1"/>
</dbReference>
<evidence type="ECO:0000256" key="5">
    <source>
        <dbReference type="ARBA" id="ARBA00022801"/>
    </source>
</evidence>
<dbReference type="AlphaFoldDB" id="A0AA96WD13"/>
<dbReference type="SMART" id="SM00240">
    <property type="entry name" value="FHA"/>
    <property type="match status" value="1"/>
</dbReference>
<feature type="domain" description="FHA" evidence="10">
    <location>
        <begin position="77"/>
        <end position="131"/>
    </location>
</feature>
<dbReference type="PANTHER" id="PTHR32282:SF31">
    <property type="entry name" value="PEPTIDOGLYCAN GLYCOSYLTRANSFERASE"/>
    <property type="match status" value="1"/>
</dbReference>
<feature type="region of interest" description="Disordered" evidence="9">
    <location>
        <begin position="1"/>
        <end position="24"/>
    </location>
</feature>
<keyword evidence="3" id="KW-0328">Glycosyltransferase</keyword>
<evidence type="ECO:0000259" key="10">
    <source>
        <dbReference type="PROSITE" id="PS50006"/>
    </source>
</evidence>
<dbReference type="Gene3D" id="1.10.3810.10">
    <property type="entry name" value="Biosynthetic peptidoglycan transglycosylase-like"/>
    <property type="match status" value="1"/>
</dbReference>
<organism evidence="11">
    <name type="scientific">Leptolyngbya sp. NK1-12</name>
    <dbReference type="NCBI Taxonomy" id="2547451"/>
    <lineage>
        <taxon>Bacteria</taxon>
        <taxon>Bacillati</taxon>
        <taxon>Cyanobacteriota</taxon>
        <taxon>Cyanophyceae</taxon>
        <taxon>Leptolyngbyales</taxon>
        <taxon>Leptolyngbyaceae</taxon>
        <taxon>Leptolyngbya group</taxon>
        <taxon>Leptolyngbya</taxon>
    </lineage>
</organism>
<dbReference type="CDD" id="cd00060">
    <property type="entry name" value="FHA"/>
    <property type="match status" value="1"/>
</dbReference>
<dbReference type="PROSITE" id="PS50006">
    <property type="entry name" value="FHA_DOMAIN"/>
    <property type="match status" value="1"/>
</dbReference>
<dbReference type="InterPro" id="IPR001460">
    <property type="entry name" value="PCN-bd_Tpept"/>
</dbReference>
<evidence type="ECO:0000256" key="1">
    <source>
        <dbReference type="ARBA" id="ARBA00022645"/>
    </source>
</evidence>
<keyword evidence="4" id="KW-0808">Transferase</keyword>
<evidence type="ECO:0000313" key="11">
    <source>
        <dbReference type="EMBL" id="WNZ22705.1"/>
    </source>
</evidence>
<dbReference type="GO" id="GO:0009252">
    <property type="term" value="P:peptidoglycan biosynthetic process"/>
    <property type="evidence" value="ECO:0007669"/>
    <property type="project" value="TreeGrafter"/>
</dbReference>
<dbReference type="Gene3D" id="3.40.710.10">
    <property type="entry name" value="DD-peptidase/beta-lactamase superfamily"/>
    <property type="match status" value="1"/>
</dbReference>
<dbReference type="EMBL" id="CP053586">
    <property type="protein sequence ID" value="WNZ22705.1"/>
    <property type="molecule type" value="Genomic_DNA"/>
</dbReference>
<keyword evidence="2" id="KW-0645">Protease</keyword>
<dbReference type="GO" id="GO:0008658">
    <property type="term" value="F:penicillin binding"/>
    <property type="evidence" value="ECO:0007669"/>
    <property type="project" value="InterPro"/>
</dbReference>
<evidence type="ECO:0000256" key="6">
    <source>
        <dbReference type="ARBA" id="ARBA00023268"/>
    </source>
</evidence>
<keyword evidence="6" id="KW-0511">Multifunctional enzyme</keyword>
<evidence type="ECO:0000256" key="9">
    <source>
        <dbReference type="SAM" id="MobiDB-lite"/>
    </source>
</evidence>
<dbReference type="InterPro" id="IPR000253">
    <property type="entry name" value="FHA_dom"/>
</dbReference>
<comment type="catalytic activity">
    <reaction evidence="7">
        <text>Preferential cleavage: (Ac)2-L-Lys-D-Ala-|-D-Ala. Also transpeptidation of peptidyl-alanyl moieties that are N-acyl substituents of D-alanine.</text>
        <dbReference type="EC" id="3.4.16.4"/>
    </reaction>
</comment>
<dbReference type="GO" id="GO:0008955">
    <property type="term" value="F:peptidoglycan glycosyltransferase activity"/>
    <property type="evidence" value="ECO:0007669"/>
    <property type="project" value="UniProtKB-EC"/>
</dbReference>
<gene>
    <name evidence="11" type="ORF">HJG54_07445</name>
</gene>
<dbReference type="SUPFAM" id="SSF56601">
    <property type="entry name" value="beta-lactamase/transpeptidase-like"/>
    <property type="match status" value="1"/>
</dbReference>
<evidence type="ECO:0000256" key="7">
    <source>
        <dbReference type="ARBA" id="ARBA00034000"/>
    </source>
</evidence>
<dbReference type="GO" id="GO:0006508">
    <property type="term" value="P:proteolysis"/>
    <property type="evidence" value="ECO:0007669"/>
    <property type="project" value="UniProtKB-KW"/>
</dbReference>
<dbReference type="Gene3D" id="2.60.200.20">
    <property type="match status" value="1"/>
</dbReference>
<dbReference type="GO" id="GO:0009002">
    <property type="term" value="F:serine-type D-Ala-D-Ala carboxypeptidase activity"/>
    <property type="evidence" value="ECO:0007669"/>
    <property type="project" value="UniProtKB-EC"/>
</dbReference>
<dbReference type="SUPFAM" id="SSF49879">
    <property type="entry name" value="SMAD/FHA domain"/>
    <property type="match status" value="1"/>
</dbReference>
<dbReference type="InterPro" id="IPR001264">
    <property type="entry name" value="Glyco_trans_51"/>
</dbReference>
<dbReference type="Pfam" id="PF00498">
    <property type="entry name" value="FHA"/>
    <property type="match status" value="1"/>
</dbReference>
<evidence type="ECO:0000256" key="4">
    <source>
        <dbReference type="ARBA" id="ARBA00022679"/>
    </source>
</evidence>
<dbReference type="InterPro" id="IPR050396">
    <property type="entry name" value="Glycosyltr_51/Transpeptidase"/>
</dbReference>